<protein>
    <submittedName>
        <fullName evidence="2">Uncharacterized protein</fullName>
    </submittedName>
</protein>
<gene>
    <name evidence="2" type="ORF">RRG08_017779</name>
</gene>
<dbReference type="EMBL" id="JAWDGP010005229">
    <property type="protein sequence ID" value="KAK3758723.1"/>
    <property type="molecule type" value="Genomic_DNA"/>
</dbReference>
<reference evidence="2" key="1">
    <citation type="journal article" date="2023" name="G3 (Bethesda)">
        <title>A reference genome for the long-term kleptoplast-retaining sea slug Elysia crispata morphotype clarki.</title>
        <authorList>
            <person name="Eastman K.E."/>
            <person name="Pendleton A.L."/>
            <person name="Shaikh M.A."/>
            <person name="Suttiyut T."/>
            <person name="Ogas R."/>
            <person name="Tomko P."/>
            <person name="Gavelis G."/>
            <person name="Widhalm J.R."/>
            <person name="Wisecaver J.H."/>
        </authorList>
    </citation>
    <scope>NUCLEOTIDE SEQUENCE</scope>
    <source>
        <strain evidence="2">ECLA1</strain>
    </source>
</reference>
<name>A0AAE0YWV0_9GAST</name>
<evidence type="ECO:0000256" key="1">
    <source>
        <dbReference type="SAM" id="MobiDB-lite"/>
    </source>
</evidence>
<evidence type="ECO:0000313" key="3">
    <source>
        <dbReference type="Proteomes" id="UP001283361"/>
    </source>
</evidence>
<feature type="region of interest" description="Disordered" evidence="1">
    <location>
        <begin position="49"/>
        <end position="76"/>
    </location>
</feature>
<dbReference type="AlphaFoldDB" id="A0AAE0YWV0"/>
<sequence length="76" mass="8619">MKTSSYSLSAIQAPAIVIHIHRKINMETPRDHRTLAFLEVARTLDVVREEEVNGKTRQSCSPHRIQSSTHSPQIRG</sequence>
<keyword evidence="3" id="KW-1185">Reference proteome</keyword>
<dbReference type="Proteomes" id="UP001283361">
    <property type="component" value="Unassembled WGS sequence"/>
</dbReference>
<accession>A0AAE0YWV0</accession>
<evidence type="ECO:0000313" key="2">
    <source>
        <dbReference type="EMBL" id="KAK3758723.1"/>
    </source>
</evidence>
<comment type="caution">
    <text evidence="2">The sequence shown here is derived from an EMBL/GenBank/DDBJ whole genome shotgun (WGS) entry which is preliminary data.</text>
</comment>
<proteinExistence type="predicted"/>
<organism evidence="2 3">
    <name type="scientific">Elysia crispata</name>
    <name type="common">lettuce slug</name>
    <dbReference type="NCBI Taxonomy" id="231223"/>
    <lineage>
        <taxon>Eukaryota</taxon>
        <taxon>Metazoa</taxon>
        <taxon>Spiralia</taxon>
        <taxon>Lophotrochozoa</taxon>
        <taxon>Mollusca</taxon>
        <taxon>Gastropoda</taxon>
        <taxon>Heterobranchia</taxon>
        <taxon>Euthyneura</taxon>
        <taxon>Panpulmonata</taxon>
        <taxon>Sacoglossa</taxon>
        <taxon>Placobranchoidea</taxon>
        <taxon>Plakobranchidae</taxon>
        <taxon>Elysia</taxon>
    </lineage>
</organism>
<feature type="compositionally biased region" description="Polar residues" evidence="1">
    <location>
        <begin position="55"/>
        <end position="76"/>
    </location>
</feature>